<feature type="region of interest" description="Disordered" evidence="5">
    <location>
        <begin position="119"/>
        <end position="155"/>
    </location>
</feature>
<dbReference type="PANTHER" id="PTHR13126">
    <property type="entry name" value="CHAPERONE ATP11"/>
    <property type="match status" value="1"/>
</dbReference>
<evidence type="ECO:0000256" key="2">
    <source>
        <dbReference type="ARBA" id="ARBA00009116"/>
    </source>
</evidence>
<evidence type="ECO:0000256" key="5">
    <source>
        <dbReference type="SAM" id="MobiDB-lite"/>
    </source>
</evidence>
<gene>
    <name evidence="6" type="ORF">V1264_023228</name>
</gene>
<evidence type="ECO:0000313" key="7">
    <source>
        <dbReference type="Proteomes" id="UP001374579"/>
    </source>
</evidence>
<comment type="subcellular location">
    <subcellularLocation>
        <location evidence="1">Mitochondrion</location>
    </subcellularLocation>
</comment>
<evidence type="ECO:0000256" key="3">
    <source>
        <dbReference type="ARBA" id="ARBA00022946"/>
    </source>
</evidence>
<protein>
    <recommendedName>
        <fullName evidence="8">ATP synthase mitochondrial F1 complex assembly factor 1</fullName>
    </recommendedName>
</protein>
<name>A0AAN9B7K2_9CAEN</name>
<proteinExistence type="inferred from homology"/>
<evidence type="ECO:0008006" key="8">
    <source>
        <dbReference type="Google" id="ProtNLM"/>
    </source>
</evidence>
<comment type="similarity">
    <text evidence="2">Belongs to the ATP11 family.</text>
</comment>
<comment type="caution">
    <text evidence="6">The sequence shown here is derived from an EMBL/GenBank/DDBJ whole genome shotgun (WGS) entry which is preliminary data.</text>
</comment>
<feature type="compositionally biased region" description="Basic and acidic residues" evidence="5">
    <location>
        <begin position="75"/>
        <end position="84"/>
    </location>
</feature>
<sequence length="347" mass="39468">MFAPALTGIDEPVFMSEMPGQRELLNICFACLRYSRVAQNGLPLVRPANVSNTFLRGLPQCSQCRFASSVQGPTRAEETKRDEEGIQSNPYFEKYKEKLKHLADADPDQFQWRLEKLQEEKKPRKSTMPPSCASSQAAGDTPAASPHPIPHSASYAPAKGLESVMKMELIQDKSATEVEQIWKEYHKTKDGVFAVLQRDVFEDLMAKSRSCPMFIFPLPRDDGFEFILMQFDGKDVQFTPLAMYQILKENAPACLTLVHYTELMDSKGIVLMSGQYDDKVLKPEDAVMLVQMIAIYYGKNSPRFDVVETFNRQPDKFDHNQLIEECKALYLDRSVKEPSQAMVKKKE</sequence>
<evidence type="ECO:0000256" key="1">
    <source>
        <dbReference type="ARBA" id="ARBA00004173"/>
    </source>
</evidence>
<feature type="compositionally biased region" description="Polar residues" evidence="5">
    <location>
        <begin position="128"/>
        <end position="138"/>
    </location>
</feature>
<dbReference type="PANTHER" id="PTHR13126:SF0">
    <property type="entry name" value="ATP SYNTHASE MITOCHONDRIAL F1 COMPLEX ASSEMBLY FACTOR 1"/>
    <property type="match status" value="1"/>
</dbReference>
<dbReference type="InterPro" id="IPR010591">
    <property type="entry name" value="ATP11"/>
</dbReference>
<evidence type="ECO:0000256" key="4">
    <source>
        <dbReference type="ARBA" id="ARBA00023128"/>
    </source>
</evidence>
<keyword evidence="3" id="KW-0809">Transit peptide</keyword>
<accession>A0AAN9B7K2</accession>
<reference evidence="6 7" key="1">
    <citation type="submission" date="2024-02" db="EMBL/GenBank/DDBJ databases">
        <title>Chromosome-scale genome assembly of the rough periwinkle Littorina saxatilis.</title>
        <authorList>
            <person name="De Jode A."/>
            <person name="Faria R."/>
            <person name="Formenti G."/>
            <person name="Sims Y."/>
            <person name="Smith T.P."/>
            <person name="Tracey A."/>
            <person name="Wood J.M.D."/>
            <person name="Zagrodzka Z.B."/>
            <person name="Johannesson K."/>
            <person name="Butlin R.K."/>
            <person name="Leder E.H."/>
        </authorList>
    </citation>
    <scope>NUCLEOTIDE SEQUENCE [LARGE SCALE GENOMIC DNA]</scope>
    <source>
        <strain evidence="6">Snail1</strain>
        <tissue evidence="6">Muscle</tissue>
    </source>
</reference>
<dbReference type="Pfam" id="PF06644">
    <property type="entry name" value="ATP11"/>
    <property type="match status" value="1"/>
</dbReference>
<keyword evidence="7" id="KW-1185">Reference proteome</keyword>
<feature type="region of interest" description="Disordered" evidence="5">
    <location>
        <begin position="69"/>
        <end position="89"/>
    </location>
</feature>
<dbReference type="GO" id="GO:0005739">
    <property type="term" value="C:mitochondrion"/>
    <property type="evidence" value="ECO:0007669"/>
    <property type="project" value="UniProtKB-SubCell"/>
</dbReference>
<dbReference type="AlphaFoldDB" id="A0AAN9B7K2"/>
<organism evidence="6 7">
    <name type="scientific">Littorina saxatilis</name>
    <dbReference type="NCBI Taxonomy" id="31220"/>
    <lineage>
        <taxon>Eukaryota</taxon>
        <taxon>Metazoa</taxon>
        <taxon>Spiralia</taxon>
        <taxon>Lophotrochozoa</taxon>
        <taxon>Mollusca</taxon>
        <taxon>Gastropoda</taxon>
        <taxon>Caenogastropoda</taxon>
        <taxon>Littorinimorpha</taxon>
        <taxon>Littorinoidea</taxon>
        <taxon>Littorinidae</taxon>
        <taxon>Littorina</taxon>
    </lineage>
</organism>
<evidence type="ECO:0000313" key="6">
    <source>
        <dbReference type="EMBL" id="KAK7100242.1"/>
    </source>
</evidence>
<dbReference type="EMBL" id="JBAMIC010000011">
    <property type="protein sequence ID" value="KAK7100242.1"/>
    <property type="molecule type" value="Genomic_DNA"/>
</dbReference>
<dbReference type="GO" id="GO:0033615">
    <property type="term" value="P:mitochondrial proton-transporting ATP synthase complex assembly"/>
    <property type="evidence" value="ECO:0007669"/>
    <property type="project" value="TreeGrafter"/>
</dbReference>
<keyword evidence="4" id="KW-0496">Mitochondrion</keyword>
<dbReference type="Proteomes" id="UP001374579">
    <property type="component" value="Unassembled WGS sequence"/>
</dbReference>
<feature type="compositionally biased region" description="Low complexity" evidence="5">
    <location>
        <begin position="142"/>
        <end position="155"/>
    </location>
</feature>